<comment type="caution">
    <text evidence="3">The sequence shown here is derived from an EMBL/GenBank/DDBJ whole genome shotgun (WGS) entry which is preliminary data.</text>
</comment>
<keyword evidence="4" id="KW-1185">Reference proteome</keyword>
<reference evidence="3" key="1">
    <citation type="submission" date="2022-09" db="EMBL/GenBank/DDBJ databases">
        <title>Fusarium specimens isolated from Avocado Roots.</title>
        <authorList>
            <person name="Stajich J."/>
            <person name="Roper C."/>
            <person name="Heimlech-Rivalta G."/>
        </authorList>
    </citation>
    <scope>NUCLEOTIDE SEQUENCE</scope>
    <source>
        <strain evidence="3">CF00095</strain>
    </source>
</reference>
<evidence type="ECO:0000256" key="1">
    <source>
        <dbReference type="SAM" id="MobiDB-lite"/>
    </source>
</evidence>
<evidence type="ECO:0000313" key="4">
    <source>
        <dbReference type="Proteomes" id="UP001152024"/>
    </source>
</evidence>
<dbReference type="EMBL" id="JAOQBH010000012">
    <property type="protein sequence ID" value="KAJ4127850.1"/>
    <property type="molecule type" value="Genomic_DNA"/>
</dbReference>
<protein>
    <submittedName>
        <fullName evidence="3">Uncharacterized protein</fullName>
    </submittedName>
</protein>
<evidence type="ECO:0000313" key="3">
    <source>
        <dbReference type="EMBL" id="KAJ4127850.1"/>
    </source>
</evidence>
<accession>A0ABQ8R656</accession>
<dbReference type="Proteomes" id="UP001152024">
    <property type="component" value="Unassembled WGS sequence"/>
</dbReference>
<sequence length="247" mass="25311">MKVSLQFLTAALAASAAAHPQAPKKPGSTTLTTTASATSTIAAPSRAAISNLPFMSTWFFSSQTKCMSAFNACLFKSSKDQMPCVQDYGACLRSSASSIASAPSAPTSTAPGAKSTLSAPTGTQTHSRPALPTGGLRAWWGQEQNRRKCRYEHYTCIREKSNDRAACDDKKASCLSSAKTASATATATATGSTTIAPNTATTTATGSTTAVTSTATTSTTVPDAPPAGTDAPLAEDDATFDDDSDDQ</sequence>
<feature type="compositionally biased region" description="Polar residues" evidence="1">
    <location>
        <begin position="117"/>
        <end position="127"/>
    </location>
</feature>
<feature type="chain" id="PRO_5046739387" evidence="2">
    <location>
        <begin position="19"/>
        <end position="247"/>
    </location>
</feature>
<gene>
    <name evidence="3" type="ORF">NW768_008129</name>
</gene>
<proteinExistence type="predicted"/>
<feature type="region of interest" description="Disordered" evidence="1">
    <location>
        <begin position="185"/>
        <end position="247"/>
    </location>
</feature>
<feature type="signal peptide" evidence="2">
    <location>
        <begin position="1"/>
        <end position="18"/>
    </location>
</feature>
<feature type="compositionally biased region" description="Low complexity" evidence="1">
    <location>
        <begin position="185"/>
        <end position="222"/>
    </location>
</feature>
<name>A0ABQ8R656_FUSEQ</name>
<keyword evidence="2" id="KW-0732">Signal</keyword>
<organism evidence="3 4">
    <name type="scientific">Fusarium equiseti</name>
    <name type="common">Fusarium scirpi</name>
    <dbReference type="NCBI Taxonomy" id="61235"/>
    <lineage>
        <taxon>Eukaryota</taxon>
        <taxon>Fungi</taxon>
        <taxon>Dikarya</taxon>
        <taxon>Ascomycota</taxon>
        <taxon>Pezizomycotina</taxon>
        <taxon>Sordariomycetes</taxon>
        <taxon>Hypocreomycetidae</taxon>
        <taxon>Hypocreales</taxon>
        <taxon>Nectriaceae</taxon>
        <taxon>Fusarium</taxon>
        <taxon>Fusarium incarnatum-equiseti species complex</taxon>
    </lineage>
</organism>
<feature type="compositionally biased region" description="Low complexity" evidence="1">
    <location>
        <begin position="102"/>
        <end position="116"/>
    </location>
</feature>
<feature type="compositionally biased region" description="Acidic residues" evidence="1">
    <location>
        <begin position="233"/>
        <end position="247"/>
    </location>
</feature>
<feature type="region of interest" description="Disordered" evidence="1">
    <location>
        <begin position="102"/>
        <end position="135"/>
    </location>
</feature>
<evidence type="ECO:0000256" key="2">
    <source>
        <dbReference type="SAM" id="SignalP"/>
    </source>
</evidence>